<reference evidence="2" key="1">
    <citation type="submission" date="2022-11" db="UniProtKB">
        <authorList>
            <consortium name="WormBaseParasite"/>
        </authorList>
    </citation>
    <scope>IDENTIFICATION</scope>
</reference>
<dbReference type="WBParaSite" id="JU765_v2.g10837.t1">
    <property type="protein sequence ID" value="JU765_v2.g10837.t1"/>
    <property type="gene ID" value="JU765_v2.g10837"/>
</dbReference>
<proteinExistence type="predicted"/>
<accession>A0AC34PX43</accession>
<evidence type="ECO:0000313" key="2">
    <source>
        <dbReference type="WBParaSite" id="JU765_v2.g10837.t1"/>
    </source>
</evidence>
<name>A0AC34PX43_9BILA</name>
<protein>
    <submittedName>
        <fullName evidence="2">C3H1-type domain-containing protein</fullName>
    </submittedName>
</protein>
<organism evidence="1 2">
    <name type="scientific">Panagrolaimus sp. JU765</name>
    <dbReference type="NCBI Taxonomy" id="591449"/>
    <lineage>
        <taxon>Eukaryota</taxon>
        <taxon>Metazoa</taxon>
        <taxon>Ecdysozoa</taxon>
        <taxon>Nematoda</taxon>
        <taxon>Chromadorea</taxon>
        <taxon>Rhabditida</taxon>
        <taxon>Tylenchina</taxon>
        <taxon>Panagrolaimomorpha</taxon>
        <taxon>Panagrolaimoidea</taxon>
        <taxon>Panagrolaimidae</taxon>
        <taxon>Panagrolaimus</taxon>
    </lineage>
</organism>
<sequence length="254" mass="29108">MFSNYPQSNQFFPQQSTYSMQPSMVPTPSPMPPVEDDPQKVFLRSLNHSVKEAIRFNAAKSNGWKNPCLYKTTLCEHWRNGRRCRFGVNCWYAHGEHDLRFVPRLSQCPSAEDIHRYLSYLGLPKRQLDEIISHAYFTAGLHQQKPSPPSWQVSSSTPPPYYGLPPYFSQTQSCDTSPTKYEDFISFQPRPSVAVPLPQPQDFQSSVTSDGDWDRIHTMVESILGKSDSAGAPQVDFGKSFRLFEENYPLKKEM</sequence>
<dbReference type="Proteomes" id="UP000887576">
    <property type="component" value="Unplaced"/>
</dbReference>
<evidence type="ECO:0000313" key="1">
    <source>
        <dbReference type="Proteomes" id="UP000887576"/>
    </source>
</evidence>